<dbReference type="KEGG" id="shj:SHELI_v1c06610"/>
<evidence type="ECO:0000256" key="1">
    <source>
        <dbReference type="SAM" id="Phobius"/>
    </source>
</evidence>
<accession>A0A1B3SKZ9</accession>
<dbReference type="RefSeq" id="WP_069116687.1">
    <property type="nucleotide sequence ID" value="NZ_CP017015.1"/>
</dbReference>
<protein>
    <submittedName>
        <fullName evidence="2">Uncharacterized protein</fullName>
    </submittedName>
</protein>
<keyword evidence="1" id="KW-1133">Transmembrane helix</keyword>
<dbReference type="Proteomes" id="UP000094378">
    <property type="component" value="Chromosome"/>
</dbReference>
<gene>
    <name evidence="2" type="ORF">SHELI_v1c06610</name>
</gene>
<evidence type="ECO:0000313" key="3">
    <source>
        <dbReference type="Proteomes" id="UP000094378"/>
    </source>
</evidence>
<feature type="transmembrane region" description="Helical" evidence="1">
    <location>
        <begin position="21"/>
        <end position="46"/>
    </location>
</feature>
<sequence length="245" mass="28991">MKKFADFIIRIKPYRRLYKMFWLSFAFFSLVLFQILMLIICLFVPYNKHTGFNYWWKGIMNMLDLSWTEEEPKSLVGFVFAVVILGTIPSIPILVVLYFTFANWLIEEKLSDKFINVEKEKYLKWARYFHFLIIGVLFTLIPGSLSYLNGGGLLPHKTFMALKGLGDDSLTNRIAANCSIVYYTIGLLFLLITFFWTIGLFFQWIWSKIMIVVDKYRSYLDIKKQEKRARKLEKVSQKNSKKNNN</sequence>
<dbReference type="OrthoDB" id="389038at2"/>
<keyword evidence="3" id="KW-1185">Reference proteome</keyword>
<reference evidence="2 3" key="1">
    <citation type="submission" date="2016-08" db="EMBL/GenBank/DDBJ databases">
        <title>Complete genome sequence of Spiroplasma helicoides TABS-2 (DSM 22551).</title>
        <authorList>
            <person name="Shen W.-Y."/>
            <person name="Lo W.-S."/>
            <person name="Lai Y.-C."/>
            <person name="Kuo C.-H."/>
        </authorList>
    </citation>
    <scope>NUCLEOTIDE SEQUENCE [LARGE SCALE GENOMIC DNA]</scope>
    <source>
        <strain evidence="2 3">TABS-2</strain>
    </source>
</reference>
<organism evidence="2 3">
    <name type="scientific">Spiroplasma helicoides</name>
    <dbReference type="NCBI Taxonomy" id="216938"/>
    <lineage>
        <taxon>Bacteria</taxon>
        <taxon>Bacillati</taxon>
        <taxon>Mycoplasmatota</taxon>
        <taxon>Mollicutes</taxon>
        <taxon>Entomoplasmatales</taxon>
        <taxon>Spiroplasmataceae</taxon>
        <taxon>Spiroplasma</taxon>
    </lineage>
</organism>
<feature type="transmembrane region" description="Helical" evidence="1">
    <location>
        <begin position="75"/>
        <end position="106"/>
    </location>
</feature>
<evidence type="ECO:0000313" key="2">
    <source>
        <dbReference type="EMBL" id="AOG60612.1"/>
    </source>
</evidence>
<keyword evidence="1" id="KW-0472">Membrane</keyword>
<name>A0A1B3SKZ9_9MOLU</name>
<dbReference type="AlphaFoldDB" id="A0A1B3SKZ9"/>
<keyword evidence="1" id="KW-0812">Transmembrane</keyword>
<feature type="transmembrane region" description="Helical" evidence="1">
    <location>
        <begin position="180"/>
        <end position="206"/>
    </location>
</feature>
<proteinExistence type="predicted"/>
<dbReference type="EMBL" id="CP017015">
    <property type="protein sequence ID" value="AOG60612.1"/>
    <property type="molecule type" value="Genomic_DNA"/>
</dbReference>
<feature type="transmembrane region" description="Helical" evidence="1">
    <location>
        <begin position="127"/>
        <end position="148"/>
    </location>
</feature>